<keyword evidence="2 8" id="KW-0812">Transmembrane</keyword>
<evidence type="ECO:0000313" key="11">
    <source>
        <dbReference type="Proteomes" id="UP000682733"/>
    </source>
</evidence>
<accession>A0A8S2XBJ8</accession>
<evidence type="ECO:0000256" key="8">
    <source>
        <dbReference type="SAM" id="Phobius"/>
    </source>
</evidence>
<evidence type="ECO:0000256" key="1">
    <source>
        <dbReference type="ARBA" id="ARBA00004141"/>
    </source>
</evidence>
<evidence type="ECO:0000259" key="9">
    <source>
        <dbReference type="PROSITE" id="PS50262"/>
    </source>
</evidence>
<feature type="transmembrane region" description="Helical" evidence="8">
    <location>
        <begin position="148"/>
        <end position="169"/>
    </location>
</feature>
<feature type="transmembrane region" description="Helical" evidence="8">
    <location>
        <begin position="69"/>
        <end position="93"/>
    </location>
</feature>
<dbReference type="GO" id="GO:0004930">
    <property type="term" value="F:G protein-coupled receptor activity"/>
    <property type="evidence" value="ECO:0007669"/>
    <property type="project" value="UniProtKB-KW"/>
</dbReference>
<proteinExistence type="predicted"/>
<reference evidence="10" key="1">
    <citation type="submission" date="2021-02" db="EMBL/GenBank/DDBJ databases">
        <authorList>
            <person name="Nowell W R."/>
        </authorList>
    </citation>
    <scope>NUCLEOTIDE SEQUENCE</scope>
</reference>
<dbReference type="Gene3D" id="1.20.1070.10">
    <property type="entry name" value="Rhodopsin 7-helix transmembrane proteins"/>
    <property type="match status" value="1"/>
</dbReference>
<organism evidence="10 11">
    <name type="scientific">Didymodactylos carnosus</name>
    <dbReference type="NCBI Taxonomy" id="1234261"/>
    <lineage>
        <taxon>Eukaryota</taxon>
        <taxon>Metazoa</taxon>
        <taxon>Spiralia</taxon>
        <taxon>Gnathifera</taxon>
        <taxon>Rotifera</taxon>
        <taxon>Eurotatoria</taxon>
        <taxon>Bdelloidea</taxon>
        <taxon>Philodinida</taxon>
        <taxon>Philodinidae</taxon>
        <taxon>Didymodactylos</taxon>
    </lineage>
</organism>
<dbReference type="PROSITE" id="PS50262">
    <property type="entry name" value="G_PROTEIN_RECEP_F1_2"/>
    <property type="match status" value="1"/>
</dbReference>
<feature type="transmembrane region" description="Helical" evidence="8">
    <location>
        <begin position="32"/>
        <end position="57"/>
    </location>
</feature>
<evidence type="ECO:0000256" key="2">
    <source>
        <dbReference type="ARBA" id="ARBA00022692"/>
    </source>
</evidence>
<keyword evidence="6" id="KW-0675">Receptor</keyword>
<dbReference type="Pfam" id="PF00001">
    <property type="entry name" value="7tm_1"/>
    <property type="match status" value="1"/>
</dbReference>
<dbReference type="SUPFAM" id="SSF81321">
    <property type="entry name" value="Family A G protein-coupled receptor-like"/>
    <property type="match status" value="1"/>
</dbReference>
<sequence>MDSNQTIDNNVHLLFKYSLTFINLKDLKMYEIIILISYSFMICLSFFTNLIAILVFMFGRRSRTALSPFLLNLSVFNIIMTVYCIPFTITSVIFQRWLYPKYLCIILESLKMFSVSGVLLTLITIAIDRYCVVKYPLECKLYPIHKRNLIALIIIWIISLLIAISWFPARSRPIDEKRLWVSSRKLYESFLDKFIDNQTQLHNDDY</sequence>
<keyword evidence="3 8" id="KW-1133">Transmembrane helix</keyword>
<dbReference type="InterPro" id="IPR000276">
    <property type="entry name" value="GPCR_Rhodpsn"/>
</dbReference>
<dbReference type="EMBL" id="CAJOBA010091933">
    <property type="protein sequence ID" value="CAF4488270.1"/>
    <property type="molecule type" value="Genomic_DNA"/>
</dbReference>
<comment type="subcellular location">
    <subcellularLocation>
        <location evidence="1">Membrane</location>
        <topology evidence="1">Multi-pass membrane protein</topology>
    </subcellularLocation>
</comment>
<feature type="transmembrane region" description="Helical" evidence="8">
    <location>
        <begin position="105"/>
        <end position="127"/>
    </location>
</feature>
<evidence type="ECO:0000256" key="4">
    <source>
        <dbReference type="ARBA" id="ARBA00023040"/>
    </source>
</evidence>
<evidence type="ECO:0000256" key="3">
    <source>
        <dbReference type="ARBA" id="ARBA00022989"/>
    </source>
</evidence>
<name>A0A8S2XBJ8_9BILA</name>
<dbReference type="PANTHER" id="PTHR45695:SF9">
    <property type="entry name" value="LEUCOKININ RECEPTOR"/>
    <property type="match status" value="1"/>
</dbReference>
<gene>
    <name evidence="10" type="ORF">TMI583_LOCUS47450</name>
</gene>
<protein>
    <recommendedName>
        <fullName evidence="9">G-protein coupled receptors family 1 profile domain-containing protein</fullName>
    </recommendedName>
</protein>
<evidence type="ECO:0000256" key="5">
    <source>
        <dbReference type="ARBA" id="ARBA00023136"/>
    </source>
</evidence>
<dbReference type="PRINTS" id="PR00237">
    <property type="entry name" value="GPCRRHODOPSN"/>
</dbReference>
<dbReference type="GO" id="GO:0005886">
    <property type="term" value="C:plasma membrane"/>
    <property type="evidence" value="ECO:0007669"/>
    <property type="project" value="TreeGrafter"/>
</dbReference>
<evidence type="ECO:0000256" key="7">
    <source>
        <dbReference type="ARBA" id="ARBA00023224"/>
    </source>
</evidence>
<feature type="domain" description="G-protein coupled receptors family 1 profile" evidence="9">
    <location>
        <begin position="48"/>
        <end position="164"/>
    </location>
</feature>
<dbReference type="PANTHER" id="PTHR45695">
    <property type="entry name" value="LEUCOKININ RECEPTOR-RELATED"/>
    <property type="match status" value="1"/>
</dbReference>
<evidence type="ECO:0000313" key="10">
    <source>
        <dbReference type="EMBL" id="CAF4488270.1"/>
    </source>
</evidence>
<keyword evidence="5 8" id="KW-0472">Membrane</keyword>
<feature type="non-terminal residue" evidence="10">
    <location>
        <position position="206"/>
    </location>
</feature>
<keyword evidence="4" id="KW-0297">G-protein coupled receptor</keyword>
<dbReference type="InterPro" id="IPR017452">
    <property type="entry name" value="GPCR_Rhodpsn_7TM"/>
</dbReference>
<evidence type="ECO:0000256" key="6">
    <source>
        <dbReference type="ARBA" id="ARBA00023170"/>
    </source>
</evidence>
<dbReference type="AlphaFoldDB" id="A0A8S2XBJ8"/>
<keyword evidence="7" id="KW-0807">Transducer</keyword>
<comment type="caution">
    <text evidence="10">The sequence shown here is derived from an EMBL/GenBank/DDBJ whole genome shotgun (WGS) entry which is preliminary data.</text>
</comment>
<dbReference type="Proteomes" id="UP000682733">
    <property type="component" value="Unassembled WGS sequence"/>
</dbReference>